<proteinExistence type="predicted"/>
<reference evidence="1 2" key="2">
    <citation type="journal article" date="2017" name="Genome Biol.">
        <title>New reference genome sequences of hot pepper reveal the massive evolution of plant disease-resistance genes by retroduplication.</title>
        <authorList>
            <person name="Kim S."/>
            <person name="Park J."/>
            <person name="Yeom S.I."/>
            <person name="Kim Y.M."/>
            <person name="Seo E."/>
            <person name="Kim K.T."/>
            <person name="Kim M.S."/>
            <person name="Lee J.M."/>
            <person name="Cheong K."/>
            <person name="Shin H.S."/>
            <person name="Kim S.B."/>
            <person name="Han K."/>
            <person name="Lee J."/>
            <person name="Park M."/>
            <person name="Lee H.A."/>
            <person name="Lee H.Y."/>
            <person name="Lee Y."/>
            <person name="Oh S."/>
            <person name="Lee J.H."/>
            <person name="Choi E."/>
            <person name="Choi E."/>
            <person name="Lee S.E."/>
            <person name="Jeon J."/>
            <person name="Kim H."/>
            <person name="Choi G."/>
            <person name="Song H."/>
            <person name="Lee J."/>
            <person name="Lee S.C."/>
            <person name="Kwon J.K."/>
            <person name="Lee H.Y."/>
            <person name="Koo N."/>
            <person name="Hong Y."/>
            <person name="Kim R.W."/>
            <person name="Kang W.H."/>
            <person name="Huh J.H."/>
            <person name="Kang B.C."/>
            <person name="Yang T.J."/>
            <person name="Lee Y.H."/>
            <person name="Bennetzen J.L."/>
            <person name="Choi D."/>
        </authorList>
    </citation>
    <scope>NUCLEOTIDE SEQUENCE [LARGE SCALE GENOMIC DNA]</scope>
    <source>
        <strain evidence="2">cv. CM334</strain>
    </source>
</reference>
<accession>A0A1U8DSR2</accession>
<name>A0A1U8DSR2_CAPAN</name>
<evidence type="ECO:0000313" key="1">
    <source>
        <dbReference type="EMBL" id="PHT74504.1"/>
    </source>
</evidence>
<dbReference type="Proteomes" id="UP000222542">
    <property type="component" value="Unassembled WGS sequence"/>
</dbReference>
<dbReference type="PANTHER" id="PTHR36045">
    <property type="entry name" value="OS04G0558500 PROTEIN"/>
    <property type="match status" value="1"/>
</dbReference>
<dbReference type="SMR" id="A0A1U8DSR2"/>
<evidence type="ECO:0000313" key="2">
    <source>
        <dbReference type="Proteomes" id="UP000222542"/>
    </source>
</evidence>
<dbReference type="OrthoDB" id="781564at2759"/>
<dbReference type="AlphaFoldDB" id="A0A1U8DSR2"/>
<comment type="caution">
    <text evidence="1">The sequence shown here is derived from an EMBL/GenBank/DDBJ whole genome shotgun (WGS) entry which is preliminary data.</text>
</comment>
<sequence length="143" mass="15889">MLSQNDDVLELEEVGELEEQVNEMAEKIADYRRTISVQLKTTVSSILIAQRPVLVTRFNEGSESQSVSSGDPSSDVGGPIESGYIALLAGEEQRVQLLKQKISENASAIPVVLTRMKECMKRIDKLQPCNGVIHPAFKRKRTF</sequence>
<reference evidence="1 2" key="1">
    <citation type="journal article" date="2014" name="Nat. Genet.">
        <title>Genome sequence of the hot pepper provides insights into the evolution of pungency in Capsicum species.</title>
        <authorList>
            <person name="Kim S."/>
            <person name="Park M."/>
            <person name="Yeom S.I."/>
            <person name="Kim Y.M."/>
            <person name="Lee J.M."/>
            <person name="Lee H.A."/>
            <person name="Seo E."/>
            <person name="Choi J."/>
            <person name="Cheong K."/>
            <person name="Kim K.T."/>
            <person name="Jung K."/>
            <person name="Lee G.W."/>
            <person name="Oh S.K."/>
            <person name="Bae C."/>
            <person name="Kim S.B."/>
            <person name="Lee H.Y."/>
            <person name="Kim S.Y."/>
            <person name="Kim M.S."/>
            <person name="Kang B.C."/>
            <person name="Jo Y.D."/>
            <person name="Yang H.B."/>
            <person name="Jeong H.J."/>
            <person name="Kang W.H."/>
            <person name="Kwon J.K."/>
            <person name="Shin C."/>
            <person name="Lim J.Y."/>
            <person name="Park J.H."/>
            <person name="Huh J.H."/>
            <person name="Kim J.S."/>
            <person name="Kim B.D."/>
            <person name="Cohen O."/>
            <person name="Paran I."/>
            <person name="Suh M.C."/>
            <person name="Lee S.B."/>
            <person name="Kim Y.K."/>
            <person name="Shin Y."/>
            <person name="Noh S.J."/>
            <person name="Park J."/>
            <person name="Seo Y.S."/>
            <person name="Kwon S.Y."/>
            <person name="Kim H.A."/>
            <person name="Park J.M."/>
            <person name="Kim H.J."/>
            <person name="Choi S.B."/>
            <person name="Bosland P.W."/>
            <person name="Reeves G."/>
            <person name="Jo S.H."/>
            <person name="Lee B.W."/>
            <person name="Cho H.T."/>
            <person name="Choi H.S."/>
            <person name="Lee M.S."/>
            <person name="Yu Y."/>
            <person name="Do Choi Y."/>
            <person name="Park B.S."/>
            <person name="van Deynze A."/>
            <person name="Ashrafi H."/>
            <person name="Hill T."/>
            <person name="Kim W.T."/>
            <person name="Pai H.S."/>
            <person name="Ahn H.K."/>
            <person name="Yeam I."/>
            <person name="Giovannoni J.J."/>
            <person name="Rose J.K."/>
            <person name="Sorensen I."/>
            <person name="Lee S.J."/>
            <person name="Kim R.W."/>
            <person name="Choi I.Y."/>
            <person name="Choi B.S."/>
            <person name="Lim J.S."/>
            <person name="Lee Y.H."/>
            <person name="Choi D."/>
        </authorList>
    </citation>
    <scope>NUCLEOTIDE SEQUENCE [LARGE SCALE GENOMIC DNA]</scope>
    <source>
        <strain evidence="2">cv. CM334</strain>
    </source>
</reference>
<dbReference type="KEGG" id="cann:107839178"/>
<protein>
    <submittedName>
        <fullName evidence="1">Uncharacterized protein</fullName>
    </submittedName>
</protein>
<dbReference type="STRING" id="4072.A0A1U8DSR2"/>
<gene>
    <name evidence="1" type="ORF">T459_21781</name>
</gene>
<dbReference type="Gramene" id="PHT74504">
    <property type="protein sequence ID" value="PHT74504"/>
    <property type="gene ID" value="T459_21781"/>
</dbReference>
<organism evidence="1 2">
    <name type="scientific">Capsicum annuum</name>
    <name type="common">Capsicum pepper</name>
    <dbReference type="NCBI Taxonomy" id="4072"/>
    <lineage>
        <taxon>Eukaryota</taxon>
        <taxon>Viridiplantae</taxon>
        <taxon>Streptophyta</taxon>
        <taxon>Embryophyta</taxon>
        <taxon>Tracheophyta</taxon>
        <taxon>Spermatophyta</taxon>
        <taxon>Magnoliopsida</taxon>
        <taxon>eudicotyledons</taxon>
        <taxon>Gunneridae</taxon>
        <taxon>Pentapetalae</taxon>
        <taxon>asterids</taxon>
        <taxon>lamiids</taxon>
        <taxon>Solanales</taxon>
        <taxon>Solanaceae</taxon>
        <taxon>Solanoideae</taxon>
        <taxon>Capsiceae</taxon>
        <taxon>Capsicum</taxon>
    </lineage>
</organism>
<keyword evidence="2" id="KW-1185">Reference proteome</keyword>
<dbReference type="OMA" id="LESCNGI"/>
<dbReference type="EMBL" id="AYRZ02000008">
    <property type="protein sequence ID" value="PHT74504.1"/>
    <property type="molecule type" value="Genomic_DNA"/>
</dbReference>
<dbReference type="PANTHER" id="PTHR36045:SF2">
    <property type="entry name" value="OS04G0558500 PROTEIN"/>
    <property type="match status" value="1"/>
</dbReference>